<dbReference type="PANTHER" id="PTHR35149">
    <property type="entry name" value="SLL5132 PROTEIN"/>
    <property type="match status" value="1"/>
</dbReference>
<evidence type="ECO:0000313" key="3">
    <source>
        <dbReference type="Proteomes" id="UP000568751"/>
    </source>
</evidence>
<evidence type="ECO:0000313" key="2">
    <source>
        <dbReference type="EMBL" id="NYT28018.1"/>
    </source>
</evidence>
<dbReference type="Pfam" id="PF03235">
    <property type="entry name" value="GmrSD_N"/>
    <property type="match status" value="1"/>
</dbReference>
<comment type="caution">
    <text evidence="2">The sequence shown here is derived from an EMBL/GenBank/DDBJ whole genome shotgun (WGS) entry which is preliminary data.</text>
</comment>
<gene>
    <name evidence="2" type="ORF">H0A76_09080</name>
</gene>
<accession>A0A853F3D1</accession>
<evidence type="ECO:0000259" key="1">
    <source>
        <dbReference type="Pfam" id="PF03235"/>
    </source>
</evidence>
<reference evidence="2 3" key="1">
    <citation type="submission" date="2020-05" db="EMBL/GenBank/DDBJ databases">
        <title>Horizontal transmission and recombination maintain forever young bacterial symbiont genomes.</title>
        <authorList>
            <person name="Russell S.L."/>
            <person name="Pepper-Tunick E."/>
            <person name="Svedberg J."/>
            <person name="Byrne A."/>
            <person name="Ruelas Castillo J."/>
            <person name="Vollmers C."/>
            <person name="Beinart R.A."/>
            <person name="Corbett-Detig R."/>
        </authorList>
    </citation>
    <scope>NUCLEOTIDE SEQUENCE [LARGE SCALE GENOMIC DNA]</scope>
    <source>
        <strain evidence="2">455</strain>
    </source>
</reference>
<sequence>MDIKNVFSVDTVNMKKLFADEREKCFYIPAYQRPYSWKKNDINRMWEDIVYGLEQLGSSEDYITFLGSVITMHDTKHQSIAPIVRGETPTKVMVIIDGQQRLTTMLLLVISLDNAIRKKLTKDNEIALSRVLDTLTFVSDMYKSPKGYGLNKSTDYPKIIRAYDDQWSTDDQGQYSSPIARLLKEYIDFVADDKNKKKAFVYSANNADKDIESHKGIKLNLDVFKKSITSFLKDKSDIHKIMIDNSVLLDVDESIFEGTNDNIGIRDKIDNNPDVKKIFVLLLVFRFVLQRVFVADIVAKKEEYAFEMFDSLNTTGDPLTAFETFKPKVVEYVGLEGYFDSKSKKYMEQIEDYLKLDPTRRDTSTNQLITTFSLSENGRALSKKLREQRIYLRMNIKTNTKEDFVKNLAIVSKFYNIWNLSNKDQDKIIISELKNDKVALTCLQFLAKKHTISIALLSRFYSKSLLEDSNAIEFRGAIKAVAAFFVLWRSARTGTAGIDNCYRKLMSQGVKTLELEVLTVLNRSKLVYHLSVDKKMQIILI</sequence>
<dbReference type="InterPro" id="IPR004919">
    <property type="entry name" value="GmrSD_N"/>
</dbReference>
<dbReference type="Proteomes" id="UP000568751">
    <property type="component" value="Unassembled WGS sequence"/>
</dbReference>
<dbReference type="PANTHER" id="PTHR35149:SF1">
    <property type="entry name" value="DUF5655 DOMAIN-CONTAINING PROTEIN"/>
    <property type="match status" value="1"/>
</dbReference>
<protein>
    <submittedName>
        <fullName evidence="2">DUF262 domain-containing protein</fullName>
    </submittedName>
</protein>
<proteinExistence type="predicted"/>
<dbReference type="AlphaFoldDB" id="A0A853F3D1"/>
<name>A0A853F3D1_9GAMM</name>
<organism evidence="2 3">
    <name type="scientific">Candidatus Thiodubiliella endoseptemdiera</name>
    <dbReference type="NCBI Taxonomy" id="2738886"/>
    <lineage>
        <taxon>Bacteria</taxon>
        <taxon>Pseudomonadati</taxon>
        <taxon>Pseudomonadota</taxon>
        <taxon>Gammaproteobacteria</taxon>
        <taxon>Candidatus Pseudothioglobaceae</taxon>
        <taxon>Candidatus Thiodubiliella</taxon>
    </lineage>
</organism>
<dbReference type="EMBL" id="JACCHT010000002">
    <property type="protein sequence ID" value="NYT28018.1"/>
    <property type="molecule type" value="Genomic_DNA"/>
</dbReference>
<feature type="domain" description="GmrSD restriction endonucleases N-terminal" evidence="1">
    <location>
        <begin position="15"/>
        <end position="328"/>
    </location>
</feature>